<keyword evidence="1" id="KW-0853">WD repeat</keyword>
<dbReference type="InterPro" id="IPR015943">
    <property type="entry name" value="WD40/YVTN_repeat-like_dom_sf"/>
</dbReference>
<dbReference type="PANTHER" id="PTHR44436:SF1">
    <property type="entry name" value="F-BOX_WD REPEAT-CONTAINING PROTEIN 2"/>
    <property type="match status" value="1"/>
</dbReference>
<evidence type="ECO:0000256" key="1">
    <source>
        <dbReference type="ARBA" id="ARBA00022574"/>
    </source>
</evidence>
<feature type="domain" description="F-box" evidence="3">
    <location>
        <begin position="1"/>
        <end position="47"/>
    </location>
</feature>
<dbReference type="AlphaFoldDB" id="A0A9P0EGX8"/>
<dbReference type="PROSITE" id="PS50181">
    <property type="entry name" value="FBOX"/>
    <property type="match status" value="1"/>
</dbReference>
<dbReference type="InterPro" id="IPR001810">
    <property type="entry name" value="F-box_dom"/>
</dbReference>
<dbReference type="Pfam" id="PF12937">
    <property type="entry name" value="F-box-like"/>
    <property type="match status" value="1"/>
</dbReference>
<accession>A0A9P0EGX8</accession>
<organism evidence="4 5">
    <name type="scientific">Nezara viridula</name>
    <name type="common">Southern green stink bug</name>
    <name type="synonym">Cimex viridulus</name>
    <dbReference type="NCBI Taxonomy" id="85310"/>
    <lineage>
        <taxon>Eukaryota</taxon>
        <taxon>Metazoa</taxon>
        <taxon>Ecdysozoa</taxon>
        <taxon>Arthropoda</taxon>
        <taxon>Hexapoda</taxon>
        <taxon>Insecta</taxon>
        <taxon>Pterygota</taxon>
        <taxon>Neoptera</taxon>
        <taxon>Paraneoptera</taxon>
        <taxon>Hemiptera</taxon>
        <taxon>Heteroptera</taxon>
        <taxon>Panheteroptera</taxon>
        <taxon>Pentatomomorpha</taxon>
        <taxon>Pentatomoidea</taxon>
        <taxon>Pentatomidae</taxon>
        <taxon>Pentatominae</taxon>
        <taxon>Nezara</taxon>
    </lineage>
</organism>
<dbReference type="Gene3D" id="2.130.10.10">
    <property type="entry name" value="YVTN repeat-like/Quinoprotein amine dehydrogenase"/>
    <property type="match status" value="1"/>
</dbReference>
<keyword evidence="2" id="KW-0677">Repeat</keyword>
<evidence type="ECO:0000313" key="5">
    <source>
        <dbReference type="Proteomes" id="UP001152798"/>
    </source>
</evidence>
<dbReference type="Proteomes" id="UP001152798">
    <property type="component" value="Chromosome 3"/>
</dbReference>
<dbReference type="OrthoDB" id="6592289at2759"/>
<keyword evidence="5" id="KW-1185">Reference proteome</keyword>
<evidence type="ECO:0000256" key="2">
    <source>
        <dbReference type="ARBA" id="ARBA00022737"/>
    </source>
</evidence>
<dbReference type="SUPFAM" id="SSF50978">
    <property type="entry name" value="WD40 repeat-like"/>
    <property type="match status" value="1"/>
</dbReference>
<name>A0A9P0EGX8_NEZVI</name>
<dbReference type="EMBL" id="OV725079">
    <property type="protein sequence ID" value="CAH1394939.1"/>
    <property type="molecule type" value="Genomic_DNA"/>
</dbReference>
<gene>
    <name evidence="4" type="ORF">NEZAVI_LOCUS5299</name>
</gene>
<dbReference type="SUPFAM" id="SSF81383">
    <property type="entry name" value="F-box domain"/>
    <property type="match status" value="1"/>
</dbReference>
<dbReference type="InterPro" id="IPR036047">
    <property type="entry name" value="F-box-like_dom_sf"/>
</dbReference>
<dbReference type="InterPro" id="IPR042627">
    <property type="entry name" value="FBXW2"/>
</dbReference>
<protein>
    <recommendedName>
        <fullName evidence="3">F-box domain-containing protein</fullName>
    </recommendedName>
</protein>
<dbReference type="PANTHER" id="PTHR44436">
    <property type="entry name" value="F-BOX/WD REPEAT-CONTAINING PROTEIN 2"/>
    <property type="match status" value="1"/>
</dbReference>
<sequence length="469" mass="54388">MDFFENFPTELREKILINLKVDDLLRCSLVSKMWRSRVNSDLVWRRHCRRKLFTVSTMEKYKEALFYKYNYNPDSTRLEPLCLWRLVYSVNRALMQRWQDGQWKRTVFKKTPDVYCLDCDEEHLTSGHEDGSIFVWYLSVHLLRLTEEENNLKAVQCLLKGSPVTNIKISDEYILALQKQLLQIYKMEADALRLVGAWSYELGEGNMDLLQQAKLLGTKFDLWYKECLRNYDVYPMRKLKFLAHKNMCFASVGGSTAVDIWTMGGTPKAYLTGFINIRSIVENCGDVYVISGNSPTVVNRYCWIKNEAEKVISVIGFKRIVFGGEYILAIPHPSDVKMTMLWVWNMSYRLVRSKVLSSAIVSAVATSVVVYSENSIITVWNPKTDVVLRTFSVGASVGFMRHAHSTILVLFVNASLDAWDFLKGKRLGRLYSRLEWSGDFRDLLWLNPSTVIAGGVRNNIQLLRYFYFI</sequence>
<reference evidence="4" key="1">
    <citation type="submission" date="2022-01" db="EMBL/GenBank/DDBJ databases">
        <authorList>
            <person name="King R."/>
        </authorList>
    </citation>
    <scope>NUCLEOTIDE SEQUENCE</scope>
</reference>
<dbReference type="SMART" id="SM00256">
    <property type="entry name" value="FBOX"/>
    <property type="match status" value="1"/>
</dbReference>
<evidence type="ECO:0000259" key="3">
    <source>
        <dbReference type="PROSITE" id="PS50181"/>
    </source>
</evidence>
<proteinExistence type="predicted"/>
<dbReference type="InterPro" id="IPR036322">
    <property type="entry name" value="WD40_repeat_dom_sf"/>
</dbReference>
<dbReference type="Gene3D" id="1.20.1280.50">
    <property type="match status" value="1"/>
</dbReference>
<evidence type="ECO:0000313" key="4">
    <source>
        <dbReference type="EMBL" id="CAH1394939.1"/>
    </source>
</evidence>